<feature type="compositionally biased region" description="Low complexity" evidence="3">
    <location>
        <begin position="217"/>
        <end position="227"/>
    </location>
</feature>
<proteinExistence type="inferred from homology"/>
<feature type="compositionally biased region" description="Pro residues" evidence="3">
    <location>
        <begin position="201"/>
        <end position="213"/>
    </location>
</feature>
<feature type="compositionally biased region" description="Low complexity" evidence="3">
    <location>
        <begin position="304"/>
        <end position="314"/>
    </location>
</feature>
<evidence type="ECO:0000259" key="4">
    <source>
        <dbReference type="PROSITE" id="PS51957"/>
    </source>
</evidence>
<dbReference type="Pfam" id="PF17916">
    <property type="entry name" value="LID"/>
    <property type="match status" value="1"/>
</dbReference>
<dbReference type="InterPro" id="IPR041363">
    <property type="entry name" value="LID"/>
</dbReference>
<sequence>MRLQLRHHSKAAAAVASESKTLTDGSSSVKSSPAAHHHHPPPAQSNSLISAVLSAAAAAPPPEDSSSAPANQPPPEFGGCLMPSSQLQPDITLGSLNNSSSNHHHHNNHNHLHHHHHPGGFHQQQEQPFNSDCHIGKSLIPQPGNCLLSSGASSTSPAYFHGGGGGGGGGGEDGGSDAVMNNYHQQQQPSGNAPGYIDVPPQTPMSPYQPGPGPGGMQQQQNLPPMMMGGGYGPPGTPGPQPGLQLQQQHIPAASAGPYSTMPPPPQPGMLQPMQSMSPNFQQQQHMFPPPGPVPPGVNMHMMSSQSQSSSPFSSHRRAGSIGGGGVGGMGQQQPQQLLPPGVVMGGGGPGGGGPGMMVQPGPPLISLPESRIQEMNKRLLLRAEDCDNLWWDCFASDFFEDDARVIIRMGMEGDQTPQGPRQYSIGRSLIPRFFRSYFEGGVIELQYQLRHPRESFHQGIIILDCENAVQETTHCKPTFAKVYAEGRLIIQFTNDELMRIRSWVFAIRSHREYVPRNTLSMQHDPMFLDQHSKNITVSGLNIGTLNFLRLCLILEPMQQIMARNKAYSLPPRDCLSSILFDKWKSTVTPPVGLPNGIQDQEAARGANKRRKRKATTPRAGSVASVQNGPIGGGSPGSSTPVPQSHKKGKSGGGGGSGNGNAPSTPGTMPLASQDVMIVGEPTLMGGDFGDEDERLITRLENNQFDPSLVNHMQNQHPALSSRSSSMEDPNHIGRMSSAVQQLQQQHDSILYSSPPRGGVIRPPSTGGWQNRPGSATSNNNTPTSSNEGKNRSPNT</sequence>
<dbReference type="AlphaFoldDB" id="A0A1W0X8J6"/>
<dbReference type="EMBL" id="MTYJ01000009">
    <property type="protein sequence ID" value="OQV23849.1"/>
    <property type="molecule type" value="Genomic_DNA"/>
</dbReference>
<feature type="compositionally biased region" description="Basic residues" evidence="3">
    <location>
        <begin position="607"/>
        <end position="616"/>
    </location>
</feature>
<reference evidence="6" key="1">
    <citation type="submission" date="2017-01" db="EMBL/GenBank/DDBJ databases">
        <title>Comparative genomics of anhydrobiosis in the tardigrade Hypsibius dujardini.</title>
        <authorList>
            <person name="Yoshida Y."/>
            <person name="Koutsovoulos G."/>
            <person name="Laetsch D."/>
            <person name="Stevens L."/>
            <person name="Kumar S."/>
            <person name="Horikawa D."/>
            <person name="Ishino K."/>
            <person name="Komine S."/>
            <person name="Tomita M."/>
            <person name="Blaxter M."/>
            <person name="Arakawa K."/>
        </authorList>
    </citation>
    <scope>NUCLEOTIDE SEQUENCE [LARGE SCALE GENOMIC DNA]</scope>
    <source>
        <strain evidence="6">Z151</strain>
    </source>
</reference>
<protein>
    <submittedName>
        <fullName evidence="5">LIM domain-binding protein 2</fullName>
    </submittedName>
</protein>
<dbReference type="Gene3D" id="2.10.110.10">
    <property type="entry name" value="Cysteine Rich Protein"/>
    <property type="match status" value="1"/>
</dbReference>
<evidence type="ECO:0000313" key="5">
    <source>
        <dbReference type="EMBL" id="OQV23849.1"/>
    </source>
</evidence>
<feature type="region of interest" description="Disordered" evidence="3">
    <location>
        <begin position="159"/>
        <end position="245"/>
    </location>
</feature>
<evidence type="ECO:0000256" key="3">
    <source>
        <dbReference type="SAM" id="MobiDB-lite"/>
    </source>
</evidence>
<feature type="region of interest" description="Disordered" evidence="3">
    <location>
        <begin position="591"/>
        <end position="671"/>
    </location>
</feature>
<dbReference type="InterPro" id="IPR029005">
    <property type="entry name" value="LIM-bd/SEUSS"/>
</dbReference>
<feature type="compositionally biased region" description="Polar residues" evidence="3">
    <location>
        <begin position="182"/>
        <end position="191"/>
    </location>
</feature>
<feature type="compositionally biased region" description="Polar residues" evidence="3">
    <location>
        <begin position="738"/>
        <end position="752"/>
    </location>
</feature>
<feature type="compositionally biased region" description="Basic residues" evidence="3">
    <location>
        <begin position="1"/>
        <end position="10"/>
    </location>
</feature>
<evidence type="ECO:0000313" key="6">
    <source>
        <dbReference type="Proteomes" id="UP000192578"/>
    </source>
</evidence>
<feature type="compositionally biased region" description="Basic residues" evidence="3">
    <location>
        <begin position="102"/>
        <end position="119"/>
    </location>
</feature>
<feature type="compositionally biased region" description="Gly residues" evidence="3">
    <location>
        <begin position="161"/>
        <end position="173"/>
    </location>
</feature>
<dbReference type="PANTHER" id="PTHR10378">
    <property type="entry name" value="LIM DOMAIN-BINDING PROTEIN"/>
    <property type="match status" value="1"/>
</dbReference>
<comment type="similarity">
    <text evidence="1 2">Belongs to the LDB family.</text>
</comment>
<evidence type="ECO:0000256" key="2">
    <source>
        <dbReference type="PROSITE-ProRule" id="PRU01302"/>
    </source>
</evidence>
<name>A0A1W0X8J6_HYPEX</name>
<dbReference type="PROSITE" id="PS51957">
    <property type="entry name" value="LID"/>
    <property type="match status" value="1"/>
</dbReference>
<keyword evidence="6" id="KW-1185">Reference proteome</keyword>
<feature type="region of interest" description="Disordered" evidence="3">
    <location>
        <begin position="1"/>
        <end position="136"/>
    </location>
</feature>
<organism evidence="5 6">
    <name type="scientific">Hypsibius exemplaris</name>
    <name type="common">Freshwater tardigrade</name>
    <dbReference type="NCBI Taxonomy" id="2072580"/>
    <lineage>
        <taxon>Eukaryota</taxon>
        <taxon>Metazoa</taxon>
        <taxon>Ecdysozoa</taxon>
        <taxon>Tardigrada</taxon>
        <taxon>Eutardigrada</taxon>
        <taxon>Parachela</taxon>
        <taxon>Hypsibioidea</taxon>
        <taxon>Hypsibiidae</taxon>
        <taxon>Hypsibius</taxon>
    </lineage>
</organism>
<accession>A0A1W0X8J6</accession>
<evidence type="ECO:0000256" key="1">
    <source>
        <dbReference type="ARBA" id="ARBA00006928"/>
    </source>
</evidence>
<dbReference type="Pfam" id="PF01803">
    <property type="entry name" value="LIM_bind"/>
    <property type="match status" value="1"/>
</dbReference>
<dbReference type="Proteomes" id="UP000192578">
    <property type="component" value="Unassembled WGS sequence"/>
</dbReference>
<feature type="region of interest" description="Disordered" evidence="3">
    <location>
        <begin position="737"/>
        <end position="796"/>
    </location>
</feature>
<comment type="caution">
    <text evidence="5">The sequence shown here is derived from an EMBL/GenBank/DDBJ whole genome shotgun (WGS) entry which is preliminary data.</text>
</comment>
<gene>
    <name evidence="5" type="ORF">BV898_02199</name>
</gene>
<feature type="region of interest" description="Disordered" evidence="3">
    <location>
        <begin position="302"/>
        <end position="335"/>
    </location>
</feature>
<dbReference type="GO" id="GO:0030274">
    <property type="term" value="F:LIM domain binding"/>
    <property type="evidence" value="ECO:0007669"/>
    <property type="project" value="UniProtKB-UniRule"/>
</dbReference>
<dbReference type="OrthoDB" id="774557at2759"/>
<feature type="compositionally biased region" description="Low complexity" evidence="3">
    <location>
        <begin position="44"/>
        <end position="70"/>
    </location>
</feature>
<feature type="compositionally biased region" description="Low complexity" evidence="3">
    <location>
        <begin position="775"/>
        <end position="787"/>
    </location>
</feature>
<feature type="domain" description="LIM interaction" evidence="4">
    <location>
        <begin position="675"/>
        <end position="714"/>
    </location>
</feature>
<feature type="compositionally biased region" description="Gly residues" evidence="3">
    <location>
        <begin position="321"/>
        <end position="331"/>
    </location>
</feature>